<reference evidence="1 2" key="1">
    <citation type="submission" date="2020-04" db="EMBL/GenBank/DDBJ databases">
        <authorList>
            <person name="De Canck E."/>
        </authorList>
    </citation>
    <scope>NUCLEOTIDE SEQUENCE [LARGE SCALE GENOMIC DNA]</scope>
    <source>
        <strain evidence="1 2">LMG 3458</strain>
    </source>
</reference>
<proteinExistence type="predicted"/>
<dbReference type="SUPFAM" id="SSF48371">
    <property type="entry name" value="ARM repeat"/>
    <property type="match status" value="1"/>
</dbReference>
<dbReference type="EMBL" id="CADIJO010000009">
    <property type="protein sequence ID" value="CAB3707427.1"/>
    <property type="molecule type" value="Genomic_DNA"/>
</dbReference>
<dbReference type="Proteomes" id="UP000494111">
    <property type="component" value="Unassembled WGS sequence"/>
</dbReference>
<dbReference type="InterPro" id="IPR016024">
    <property type="entry name" value="ARM-type_fold"/>
</dbReference>
<accession>A0A6S7BC44</accession>
<evidence type="ECO:0000313" key="1">
    <source>
        <dbReference type="EMBL" id="CAB3707427.1"/>
    </source>
</evidence>
<dbReference type="RefSeq" id="WP_175192964.1">
    <property type="nucleotide sequence ID" value="NZ_CADIJO010000009.1"/>
</dbReference>
<protein>
    <recommendedName>
        <fullName evidence="3">HEAT repeat domain-containing protein</fullName>
    </recommendedName>
</protein>
<evidence type="ECO:0000313" key="2">
    <source>
        <dbReference type="Proteomes" id="UP000494111"/>
    </source>
</evidence>
<gene>
    <name evidence="1" type="ORF">LMG3458_03012</name>
</gene>
<name>A0A6S7BC44_9BURK</name>
<sequence>MSDWNTVLHDTDWGRLFHAYGVADDTPGHLRNLASPQAAERQAALTHLHSAILHQGTIYSATPAAVGVITALLRDATVCAAFDANTLAALIAFLGQVGSSLNEIEPPQADPYPSDAELDTLILHLRDDEDGEDEEGWGSPLISTLMCHAFLSLRAMTGDVLDALAAYLSDDNDEIRREAVNAAAQWGVMAPDSAAAHAVAARIQARLDAGSARDARDDRAGLVLALGQLGHDVSRRLDDADDAIRACAALFVPDARATAILVTALTRPEEVDAWFTQRPPYFPMHTRLTLLGTLIERQVSLAQLLPAALALIARTQGGLLANSEWGRILTLAFPDQAAAFHPGQRPPLPARLSPEQHAVLQALHANPDVWNPRDGNAGLARMTVGLPDTRDALAAYLAATPVR</sequence>
<organism evidence="1 2">
    <name type="scientific">Achromobacter deleyi</name>
    <dbReference type="NCBI Taxonomy" id="1353891"/>
    <lineage>
        <taxon>Bacteria</taxon>
        <taxon>Pseudomonadati</taxon>
        <taxon>Pseudomonadota</taxon>
        <taxon>Betaproteobacteria</taxon>
        <taxon>Burkholderiales</taxon>
        <taxon>Alcaligenaceae</taxon>
        <taxon>Achromobacter</taxon>
    </lineage>
</organism>
<dbReference type="AlphaFoldDB" id="A0A6S7BC44"/>
<evidence type="ECO:0008006" key="3">
    <source>
        <dbReference type="Google" id="ProtNLM"/>
    </source>
</evidence>